<dbReference type="Pfam" id="PF08156">
    <property type="entry name" value="NOP5NT"/>
    <property type="match status" value="1"/>
</dbReference>
<dbReference type="GO" id="GO:0032040">
    <property type="term" value="C:small-subunit processome"/>
    <property type="evidence" value="ECO:0007669"/>
    <property type="project" value="InterPro"/>
</dbReference>
<dbReference type="EMBL" id="KE560453">
    <property type="protein sequence ID" value="EPZ36760.1"/>
    <property type="molecule type" value="Genomic_DNA"/>
</dbReference>
<evidence type="ECO:0000313" key="5">
    <source>
        <dbReference type="Proteomes" id="UP000281549"/>
    </source>
</evidence>
<sequence>MIVLYESPAGLALFKVLNESKLATASDLHAEFATPKKASEMVQLLAFNKFNNTAEALSSATAIAEGSISKEFKSFLKSHLKNSKETLLVADPKLATSIAKKFEIKVASDSSTL</sequence>
<gene>
    <name evidence="2" type="ORF">O9G_006375</name>
    <name evidence="3" type="ORF">ROZALSC1DRAFT_30853</name>
</gene>
<name>A0A075B2D9_ROZAC</name>
<evidence type="ECO:0000259" key="1">
    <source>
        <dbReference type="Pfam" id="PF08156"/>
    </source>
</evidence>
<dbReference type="PANTHER" id="PTHR10894:SF1">
    <property type="entry name" value="NUCLEOLAR PROTEIN 58"/>
    <property type="match status" value="1"/>
</dbReference>
<reference evidence="3" key="3">
    <citation type="submission" date="2018-08" db="EMBL/GenBank/DDBJ databases">
        <title>Leveraging single-cell genomics to expand the Fungal Tree of Life.</title>
        <authorList>
            <consortium name="DOE Joint Genome Institute"/>
            <person name="Ahrendt S.R."/>
            <person name="Quandt C.A."/>
            <person name="Ciobanu D."/>
            <person name="Clum A."/>
            <person name="Salamov A."/>
            <person name="Andreopoulos B."/>
            <person name="Cheng J.-F."/>
            <person name="Woyke T."/>
            <person name="Pelin A."/>
            <person name="Henrissat B."/>
            <person name="Reynolds N."/>
            <person name="Benny G.L."/>
            <person name="Smith M.E."/>
            <person name="James T.Y."/>
            <person name="Grigoriev I.V."/>
        </authorList>
    </citation>
    <scope>NUCLEOTIDE SEQUENCE</scope>
    <source>
        <strain evidence="3">CSF55</strain>
    </source>
</reference>
<dbReference type="AlphaFoldDB" id="A0A075B2D9"/>
<dbReference type="STRING" id="988480.A0A075B2D9"/>
<reference evidence="5" key="2">
    <citation type="journal article" date="2018" name="Nat. Microbiol.">
        <title>Leveraging single-cell genomics to expand the fungal tree of life.</title>
        <authorList>
            <person name="Ahrendt S.R."/>
            <person name="Quandt C.A."/>
            <person name="Ciobanu D."/>
            <person name="Clum A."/>
            <person name="Salamov A."/>
            <person name="Andreopoulos B."/>
            <person name="Cheng J.F."/>
            <person name="Woyke T."/>
            <person name="Pelin A."/>
            <person name="Henrissat B."/>
            <person name="Reynolds N.K."/>
            <person name="Benny G.L."/>
            <person name="Smith M.E."/>
            <person name="James T.Y."/>
            <person name="Grigoriev I.V."/>
        </authorList>
    </citation>
    <scope>NUCLEOTIDE SEQUENCE [LARGE SCALE GENOMIC DNA]</scope>
    <source>
        <strain evidence="5">CSF55</strain>
    </source>
</reference>
<dbReference type="InterPro" id="IPR012974">
    <property type="entry name" value="NOP58/56_N"/>
</dbReference>
<organism evidence="2 4">
    <name type="scientific">Rozella allomycis (strain CSF55)</name>
    <dbReference type="NCBI Taxonomy" id="988480"/>
    <lineage>
        <taxon>Eukaryota</taxon>
        <taxon>Fungi</taxon>
        <taxon>Fungi incertae sedis</taxon>
        <taxon>Cryptomycota</taxon>
        <taxon>Cryptomycota incertae sedis</taxon>
        <taxon>Rozella</taxon>
    </lineage>
</organism>
<dbReference type="Proteomes" id="UP000281549">
    <property type="component" value="Unassembled WGS sequence"/>
</dbReference>
<evidence type="ECO:0000313" key="3">
    <source>
        <dbReference type="EMBL" id="RKP17324.1"/>
    </source>
</evidence>
<dbReference type="GO" id="GO:0030515">
    <property type="term" value="F:snoRNA binding"/>
    <property type="evidence" value="ECO:0007669"/>
    <property type="project" value="InterPro"/>
</dbReference>
<proteinExistence type="predicted"/>
<dbReference type="PANTHER" id="PTHR10894">
    <property type="entry name" value="NUCLEOLAR PROTEIN 5 NUCLEOLAR PROTEIN NOP5 NOP58"/>
    <property type="match status" value="1"/>
</dbReference>
<reference evidence="2 4" key="1">
    <citation type="journal article" date="2013" name="Curr. Biol.">
        <title>Shared signatures of parasitism and phylogenomics unite Cryptomycota and microsporidia.</title>
        <authorList>
            <person name="James T.Y."/>
            <person name="Pelin A."/>
            <person name="Bonen L."/>
            <person name="Ahrendt S."/>
            <person name="Sain D."/>
            <person name="Corradi N."/>
            <person name="Stajich J.E."/>
        </authorList>
    </citation>
    <scope>NUCLEOTIDE SEQUENCE [LARGE SCALE GENOMIC DNA]</scope>
    <source>
        <strain evidence="2 4">CSF55</strain>
        <strain evidence="2 4">CSF55</strain>
    </source>
</reference>
<dbReference type="InterPro" id="IPR045056">
    <property type="entry name" value="Nop56/Nop58"/>
</dbReference>
<dbReference type="Proteomes" id="UP000030755">
    <property type="component" value="Unassembled WGS sequence"/>
</dbReference>
<evidence type="ECO:0000313" key="2">
    <source>
        <dbReference type="EMBL" id="EPZ36760.1"/>
    </source>
</evidence>
<evidence type="ECO:0000313" key="4">
    <source>
        <dbReference type="Proteomes" id="UP000030755"/>
    </source>
</evidence>
<dbReference type="OrthoDB" id="6780543at2759"/>
<protein>
    <submittedName>
        <fullName evidence="3">NOP5NT-domain-containing protein</fullName>
    </submittedName>
</protein>
<dbReference type="EMBL" id="ML005899">
    <property type="protein sequence ID" value="RKP17324.1"/>
    <property type="molecule type" value="Genomic_DNA"/>
</dbReference>
<dbReference type="GO" id="GO:0031428">
    <property type="term" value="C:box C/D methylation guide snoRNP complex"/>
    <property type="evidence" value="ECO:0007669"/>
    <property type="project" value="InterPro"/>
</dbReference>
<feature type="domain" description="Nucleolar protein 58/56 N-terminal" evidence="1">
    <location>
        <begin position="3"/>
        <end position="66"/>
    </location>
</feature>
<accession>A0A075B2D9</accession>
<dbReference type="HOGENOM" id="CLU_144549_0_0_1"/>
<feature type="non-terminal residue" evidence="2">
    <location>
        <position position="113"/>
    </location>
</feature>
<keyword evidence="4" id="KW-1185">Reference proteome</keyword>